<reference evidence="3" key="1">
    <citation type="submission" date="2019-06" db="EMBL/GenBank/DDBJ databases">
        <title>Gordonia isolated from sludge of a wastewater treatment plant.</title>
        <authorList>
            <person name="Tamura T."/>
            <person name="Aoyama K."/>
            <person name="Kang Y."/>
            <person name="Saito S."/>
            <person name="Akiyama N."/>
            <person name="Yazawa K."/>
            <person name="Gonoi T."/>
            <person name="Mikami Y."/>
        </authorList>
    </citation>
    <scope>NUCLEOTIDE SEQUENCE [LARGE SCALE GENOMIC DNA]</scope>
    <source>
        <strain evidence="3">NBRC 107696</strain>
    </source>
</reference>
<dbReference type="EMBL" id="BJOV01000005">
    <property type="protein sequence ID" value="GEE03182.1"/>
    <property type="molecule type" value="Genomic_DNA"/>
</dbReference>
<dbReference type="Proteomes" id="UP000444960">
    <property type="component" value="Unassembled WGS sequence"/>
</dbReference>
<comment type="caution">
    <text evidence="2">The sequence shown here is derived from an EMBL/GenBank/DDBJ whole genome shotgun (WGS) entry which is preliminary data.</text>
</comment>
<proteinExistence type="predicted"/>
<evidence type="ECO:0000313" key="3">
    <source>
        <dbReference type="Proteomes" id="UP000444960"/>
    </source>
</evidence>
<dbReference type="AlphaFoldDB" id="A0A7I9VD98"/>
<name>A0A7I9VD98_9ACTN</name>
<keyword evidence="3" id="KW-1185">Reference proteome</keyword>
<protein>
    <submittedName>
        <fullName evidence="2">Uncharacterized protein</fullName>
    </submittedName>
</protein>
<evidence type="ECO:0000256" key="1">
    <source>
        <dbReference type="SAM" id="MobiDB-lite"/>
    </source>
</evidence>
<accession>A0A7I9VD98</accession>
<dbReference type="RefSeq" id="WP_161896728.1">
    <property type="nucleotide sequence ID" value="NZ_BJOV01000005.1"/>
</dbReference>
<sequence length="80" mass="8164">MSTPSGPTPASLAARSAQQNAPAGDPADHPVAAEVRDLLEEAAMIGSVVGEEFDLGAVSRQTQLLSKAHDALANALEDAR</sequence>
<dbReference type="OrthoDB" id="4381803at2"/>
<evidence type="ECO:0000313" key="2">
    <source>
        <dbReference type="EMBL" id="GEE03182.1"/>
    </source>
</evidence>
<feature type="region of interest" description="Disordered" evidence="1">
    <location>
        <begin position="1"/>
        <end position="31"/>
    </location>
</feature>
<organism evidence="2 3">
    <name type="scientific">Gordonia spumicola</name>
    <dbReference type="NCBI Taxonomy" id="589161"/>
    <lineage>
        <taxon>Bacteria</taxon>
        <taxon>Bacillati</taxon>
        <taxon>Actinomycetota</taxon>
        <taxon>Actinomycetes</taxon>
        <taxon>Mycobacteriales</taxon>
        <taxon>Gordoniaceae</taxon>
        <taxon>Gordonia</taxon>
    </lineage>
</organism>
<gene>
    <name evidence="2" type="ORF">nbrc107696_36280</name>
</gene>